<evidence type="ECO:0000313" key="2">
    <source>
        <dbReference type="EMBL" id="MFI1965966.1"/>
    </source>
</evidence>
<evidence type="ECO:0000256" key="1">
    <source>
        <dbReference type="SAM" id="MobiDB-lite"/>
    </source>
</evidence>
<organism evidence="2 3">
    <name type="scientific">Streptomyces pathocidini</name>
    <dbReference type="NCBI Taxonomy" id="1650571"/>
    <lineage>
        <taxon>Bacteria</taxon>
        <taxon>Bacillati</taxon>
        <taxon>Actinomycetota</taxon>
        <taxon>Actinomycetes</taxon>
        <taxon>Kitasatosporales</taxon>
        <taxon>Streptomycetaceae</taxon>
        <taxon>Streptomyces</taxon>
    </lineage>
</organism>
<comment type="caution">
    <text evidence="2">The sequence shown here is derived from an EMBL/GenBank/DDBJ whole genome shotgun (WGS) entry which is preliminary data.</text>
</comment>
<name>A0ABW7UTL7_9ACTN</name>
<dbReference type="RefSeq" id="WP_055473459.1">
    <property type="nucleotide sequence ID" value="NZ_JBEZHZ010000009.1"/>
</dbReference>
<protein>
    <submittedName>
        <fullName evidence="2">Uncharacterized protein</fullName>
    </submittedName>
</protein>
<feature type="compositionally biased region" description="Basic and acidic residues" evidence="1">
    <location>
        <begin position="1"/>
        <end position="14"/>
    </location>
</feature>
<proteinExistence type="predicted"/>
<reference evidence="2 3" key="1">
    <citation type="submission" date="2024-10" db="EMBL/GenBank/DDBJ databases">
        <title>The Natural Products Discovery Center: Release of the First 8490 Sequenced Strains for Exploring Actinobacteria Biosynthetic Diversity.</title>
        <authorList>
            <person name="Kalkreuter E."/>
            <person name="Kautsar S.A."/>
            <person name="Yang D."/>
            <person name="Bader C.D."/>
            <person name="Teijaro C.N."/>
            <person name="Fluegel L."/>
            <person name="Davis C.M."/>
            <person name="Simpson J.R."/>
            <person name="Lauterbach L."/>
            <person name="Steele A.D."/>
            <person name="Gui C."/>
            <person name="Meng S."/>
            <person name="Li G."/>
            <person name="Viehrig K."/>
            <person name="Ye F."/>
            <person name="Su P."/>
            <person name="Kiefer A.F."/>
            <person name="Nichols A."/>
            <person name="Cepeda A.J."/>
            <person name="Yan W."/>
            <person name="Fan B."/>
            <person name="Jiang Y."/>
            <person name="Adhikari A."/>
            <person name="Zheng C.-J."/>
            <person name="Schuster L."/>
            <person name="Cowan T.M."/>
            <person name="Smanski M.J."/>
            <person name="Chevrette M.G."/>
            <person name="De Carvalho L.P.S."/>
            <person name="Shen B."/>
        </authorList>
    </citation>
    <scope>NUCLEOTIDE SEQUENCE [LARGE SCALE GENOMIC DNA]</scope>
    <source>
        <strain evidence="2 3">NPDC020327</strain>
    </source>
</reference>
<dbReference type="EMBL" id="JBIRWE010000007">
    <property type="protein sequence ID" value="MFI1965966.1"/>
    <property type="molecule type" value="Genomic_DNA"/>
</dbReference>
<evidence type="ECO:0000313" key="3">
    <source>
        <dbReference type="Proteomes" id="UP001611548"/>
    </source>
</evidence>
<feature type="region of interest" description="Disordered" evidence="1">
    <location>
        <begin position="1"/>
        <end position="31"/>
    </location>
</feature>
<gene>
    <name evidence="2" type="ORF">ACH429_17960</name>
</gene>
<dbReference type="Proteomes" id="UP001611548">
    <property type="component" value="Unassembled WGS sequence"/>
</dbReference>
<sequence length="66" mass="7508">MTEKHEDEPTEAKKRPGLQLRTGTETPIDPEDLVRVSGRDVTPERLERAKRLIEEQGPAAAERYLP</sequence>
<keyword evidence="3" id="KW-1185">Reference proteome</keyword>
<accession>A0ABW7UTL7</accession>